<evidence type="ECO:0000313" key="7">
    <source>
        <dbReference type="EMBL" id="PWN55960.1"/>
    </source>
</evidence>
<reference evidence="7 8" key="1">
    <citation type="submission" date="2018-05" db="EMBL/GenBank/DDBJ databases">
        <title>Abyssibacter profundi OUC007T gen. nov., sp. nov, a marine bacterium isolated from seawater of the Mariana Trench.</title>
        <authorList>
            <person name="Zhou S."/>
        </authorList>
    </citation>
    <scope>NUCLEOTIDE SEQUENCE [LARGE SCALE GENOMIC DNA]</scope>
    <source>
        <strain evidence="7 8">OUC007</strain>
    </source>
</reference>
<evidence type="ECO:0000313" key="8">
    <source>
        <dbReference type="Proteomes" id="UP000251800"/>
    </source>
</evidence>
<dbReference type="InterPro" id="IPR044561">
    <property type="entry name" value="ACT_ThrD-II-like"/>
</dbReference>
<dbReference type="InterPro" id="IPR002912">
    <property type="entry name" value="ACT_dom"/>
</dbReference>
<evidence type="ECO:0000256" key="3">
    <source>
        <dbReference type="ARBA" id="ARBA00022898"/>
    </source>
</evidence>
<dbReference type="NCBIfam" id="TIGR01127">
    <property type="entry name" value="ilvA_1Cterm"/>
    <property type="match status" value="1"/>
</dbReference>
<dbReference type="GO" id="GO:0004794">
    <property type="term" value="F:threonine deaminase activity"/>
    <property type="evidence" value="ECO:0007669"/>
    <property type="project" value="InterPro"/>
</dbReference>
<accession>A0A363UKK6</accession>
<dbReference type="PROSITE" id="PS51671">
    <property type="entry name" value="ACT"/>
    <property type="match status" value="1"/>
</dbReference>
<dbReference type="Proteomes" id="UP000251800">
    <property type="component" value="Unassembled WGS sequence"/>
</dbReference>
<dbReference type="PANTHER" id="PTHR48078">
    <property type="entry name" value="THREONINE DEHYDRATASE, MITOCHONDRIAL-RELATED"/>
    <property type="match status" value="1"/>
</dbReference>
<dbReference type="InterPro" id="IPR005789">
    <property type="entry name" value="Thr_deHydtase_catblc"/>
</dbReference>
<evidence type="ECO:0000256" key="2">
    <source>
        <dbReference type="ARBA" id="ARBA00010869"/>
    </source>
</evidence>
<comment type="caution">
    <text evidence="7">The sequence shown here is derived from an EMBL/GenBank/DDBJ whole genome shotgun (WGS) entry which is preliminary data.</text>
</comment>
<gene>
    <name evidence="7" type="ORF">DEH80_09025</name>
</gene>
<dbReference type="InterPro" id="IPR045865">
    <property type="entry name" value="ACT-like_dom_sf"/>
</dbReference>
<proteinExistence type="inferred from homology"/>
<dbReference type="AlphaFoldDB" id="A0A363UKK6"/>
<dbReference type="GO" id="GO:0003941">
    <property type="term" value="F:L-serine ammonia-lyase activity"/>
    <property type="evidence" value="ECO:0007669"/>
    <property type="project" value="UniProtKB-EC"/>
</dbReference>
<dbReference type="SUPFAM" id="SSF55021">
    <property type="entry name" value="ACT-like"/>
    <property type="match status" value="1"/>
</dbReference>
<dbReference type="NCBIfam" id="NF005600">
    <property type="entry name" value="PRK07334.1"/>
    <property type="match status" value="1"/>
</dbReference>
<dbReference type="Gene3D" id="3.40.50.1100">
    <property type="match status" value="2"/>
</dbReference>
<dbReference type="OrthoDB" id="9811476at2"/>
<dbReference type="InterPro" id="IPR001926">
    <property type="entry name" value="TrpB-like_PALP"/>
</dbReference>
<name>A0A363UKK6_9GAMM</name>
<keyword evidence="3" id="KW-0663">Pyridoxal phosphate</keyword>
<evidence type="ECO:0000259" key="6">
    <source>
        <dbReference type="PROSITE" id="PS51671"/>
    </source>
</evidence>
<evidence type="ECO:0000256" key="5">
    <source>
        <dbReference type="ARBA" id="ARBA00049406"/>
    </source>
</evidence>
<dbReference type="PANTHER" id="PTHR48078:SF6">
    <property type="entry name" value="L-THREONINE DEHYDRATASE CATABOLIC TDCB"/>
    <property type="match status" value="1"/>
</dbReference>
<keyword evidence="8" id="KW-1185">Reference proteome</keyword>
<organism evidence="7 8">
    <name type="scientific">Abyssibacter profundi</name>
    <dbReference type="NCBI Taxonomy" id="2182787"/>
    <lineage>
        <taxon>Bacteria</taxon>
        <taxon>Pseudomonadati</taxon>
        <taxon>Pseudomonadota</taxon>
        <taxon>Gammaproteobacteria</taxon>
        <taxon>Chromatiales</taxon>
        <taxon>Oceanococcaceae</taxon>
        <taxon>Abyssibacter</taxon>
    </lineage>
</organism>
<comment type="cofactor">
    <cofactor evidence="1">
        <name>pyridoxal 5'-phosphate</name>
        <dbReference type="ChEBI" id="CHEBI:597326"/>
    </cofactor>
</comment>
<comment type="similarity">
    <text evidence="2">Belongs to the serine/threonine dehydratase family.</text>
</comment>
<dbReference type="CDD" id="cd01562">
    <property type="entry name" value="Thr-dehyd"/>
    <property type="match status" value="1"/>
</dbReference>
<evidence type="ECO:0000256" key="1">
    <source>
        <dbReference type="ARBA" id="ARBA00001933"/>
    </source>
</evidence>
<sequence length="404" mass="42934">MITIKDIQAAAEVLAGQVNRTACLRSRVLSKMTGADVYLKFENFQFTASFKERGALNKLASLTDAERQAGVVAMSAGNHAQAVAYHAGRLGIDSTIVMPTNTPFTKIRNTRDLGATVVLHGENLVEAQARMEALVEEGRTLVHPFDDPLVMAGQGTLALEMLEDQPQLDTLIVPIGGGGLMSGCAVAAKSVNPDIRLVGVESEGYCSAWAAISGQPELPRGGQTIAEGIAVKNVGRQTLEVIREWVDEFAQVPETAIERAVGLIVNVEKVIVEGAGAAGLAALLTEPERYRGRKVGLVLCGANIDTRLLASVLTRQLVLESRLVHLQVAIQDSPGFLGRVAAAIGQAGGNIVQVHHQRLQVIHHPKDAVLDALVEAQDEAHAQRIIDALEQAGFVVTRGVSGIE</sequence>
<protein>
    <submittedName>
        <fullName evidence="7">Threonine ammonia-lyase</fullName>
    </submittedName>
</protein>
<dbReference type="GO" id="GO:0006565">
    <property type="term" value="P:L-serine catabolic process"/>
    <property type="evidence" value="ECO:0007669"/>
    <property type="project" value="TreeGrafter"/>
</dbReference>
<dbReference type="Pfam" id="PF00291">
    <property type="entry name" value="PALP"/>
    <property type="match status" value="1"/>
</dbReference>
<feature type="domain" description="ACT" evidence="6">
    <location>
        <begin position="325"/>
        <end position="404"/>
    </location>
</feature>
<keyword evidence="4 7" id="KW-0456">Lyase</keyword>
<dbReference type="RefSeq" id="WP_109720175.1">
    <property type="nucleotide sequence ID" value="NZ_QEQK01000007.1"/>
</dbReference>
<evidence type="ECO:0000256" key="4">
    <source>
        <dbReference type="ARBA" id="ARBA00023239"/>
    </source>
</evidence>
<dbReference type="SUPFAM" id="SSF53686">
    <property type="entry name" value="Tryptophan synthase beta subunit-like PLP-dependent enzymes"/>
    <property type="match status" value="1"/>
</dbReference>
<dbReference type="GO" id="GO:0009097">
    <property type="term" value="P:isoleucine biosynthetic process"/>
    <property type="evidence" value="ECO:0007669"/>
    <property type="project" value="TreeGrafter"/>
</dbReference>
<dbReference type="EMBL" id="QEQK01000007">
    <property type="protein sequence ID" value="PWN55960.1"/>
    <property type="molecule type" value="Genomic_DNA"/>
</dbReference>
<dbReference type="InterPro" id="IPR036052">
    <property type="entry name" value="TrpB-like_PALP_sf"/>
</dbReference>
<dbReference type="GO" id="GO:0006567">
    <property type="term" value="P:L-threonine catabolic process"/>
    <property type="evidence" value="ECO:0007669"/>
    <property type="project" value="InterPro"/>
</dbReference>
<dbReference type="InterPro" id="IPR050147">
    <property type="entry name" value="Ser/Thr_Dehydratase"/>
</dbReference>
<dbReference type="FunFam" id="3.40.50.1100:FF:000005">
    <property type="entry name" value="Threonine dehydratase catabolic"/>
    <property type="match status" value="1"/>
</dbReference>
<dbReference type="Gene3D" id="3.30.70.260">
    <property type="match status" value="1"/>
</dbReference>
<comment type="catalytic activity">
    <reaction evidence="5">
        <text>L-serine = pyruvate + NH4(+)</text>
        <dbReference type="Rhea" id="RHEA:19169"/>
        <dbReference type="ChEBI" id="CHEBI:15361"/>
        <dbReference type="ChEBI" id="CHEBI:28938"/>
        <dbReference type="ChEBI" id="CHEBI:33384"/>
        <dbReference type="EC" id="4.3.1.17"/>
    </reaction>
</comment>
<dbReference type="CDD" id="cd04886">
    <property type="entry name" value="ACT_ThrD-II-like"/>
    <property type="match status" value="1"/>
</dbReference>